<name>A0A6J5Z7Z2_9ZZZZ</name>
<feature type="region of interest" description="Disordered" evidence="1">
    <location>
        <begin position="52"/>
        <end position="72"/>
    </location>
</feature>
<sequence>MGPSPRRTALLASRLPDQWIDPPLRGDLRRACIPAVETGRNCRHVPWLPALRSSPRRRKGSPARRARTRALHGDADRGNRCLERMGRQTAYLHLRLHHRRDLVRSLPLGLSLHRDSGLHDSPRPARARALAPESKDSNPYLVGARRSHHHLAAALAGRRDRSNSDRGGAAASAAAPWQTPSFMVDDHRGWDRRSRSGDLLLVAFASRPRLEARGRGQPRRRSDALGMAMVGCRRDADPARAPGRLRLPTQSAGLAGRRAARLATGDHRRLFRANRHLPLPQLAGPDVASGDPRRDRCEEPSTEDPDVGSCDLRRSADNPRDGA</sequence>
<feature type="region of interest" description="Disordered" evidence="1">
    <location>
        <begin position="154"/>
        <end position="178"/>
    </location>
</feature>
<feature type="compositionally biased region" description="Basic and acidic residues" evidence="1">
    <location>
        <begin position="311"/>
        <end position="323"/>
    </location>
</feature>
<dbReference type="AlphaFoldDB" id="A0A6J5Z7Z2"/>
<evidence type="ECO:0000313" key="2">
    <source>
        <dbReference type="EMBL" id="CAB4337227.1"/>
    </source>
</evidence>
<accession>A0A6J5Z7Z2</accession>
<protein>
    <submittedName>
        <fullName evidence="2">Unannotated protein</fullName>
    </submittedName>
</protein>
<evidence type="ECO:0000256" key="1">
    <source>
        <dbReference type="SAM" id="MobiDB-lite"/>
    </source>
</evidence>
<feature type="region of interest" description="Disordered" evidence="1">
    <location>
        <begin position="274"/>
        <end position="323"/>
    </location>
</feature>
<feature type="region of interest" description="Disordered" evidence="1">
    <location>
        <begin position="114"/>
        <end position="141"/>
    </location>
</feature>
<gene>
    <name evidence="2" type="ORF">UFOPK3522_00281</name>
</gene>
<feature type="compositionally biased region" description="Basic and acidic residues" evidence="1">
    <location>
        <begin position="114"/>
        <end position="123"/>
    </location>
</feature>
<proteinExistence type="predicted"/>
<dbReference type="EMBL" id="CAESAO010000012">
    <property type="protein sequence ID" value="CAB4337227.1"/>
    <property type="molecule type" value="Genomic_DNA"/>
</dbReference>
<reference evidence="2" key="1">
    <citation type="submission" date="2020-05" db="EMBL/GenBank/DDBJ databases">
        <authorList>
            <person name="Chiriac C."/>
            <person name="Salcher M."/>
            <person name="Ghai R."/>
            <person name="Kavagutti S V."/>
        </authorList>
    </citation>
    <scope>NUCLEOTIDE SEQUENCE</scope>
</reference>
<feature type="compositionally biased region" description="Low complexity" evidence="1">
    <location>
        <begin position="165"/>
        <end position="175"/>
    </location>
</feature>
<feature type="compositionally biased region" description="Basic residues" evidence="1">
    <location>
        <begin position="54"/>
        <end position="70"/>
    </location>
</feature>
<organism evidence="2">
    <name type="scientific">freshwater metagenome</name>
    <dbReference type="NCBI Taxonomy" id="449393"/>
    <lineage>
        <taxon>unclassified sequences</taxon>
        <taxon>metagenomes</taxon>
        <taxon>ecological metagenomes</taxon>
    </lineage>
</organism>